<proteinExistence type="predicted"/>
<feature type="compositionally biased region" description="Basic residues" evidence="1">
    <location>
        <begin position="1"/>
        <end position="10"/>
    </location>
</feature>
<evidence type="ECO:0000256" key="1">
    <source>
        <dbReference type="SAM" id="MobiDB-lite"/>
    </source>
</evidence>
<feature type="region of interest" description="Disordered" evidence="1">
    <location>
        <begin position="1"/>
        <end position="51"/>
    </location>
</feature>
<reference evidence="2 3" key="1">
    <citation type="journal article" date="2023" name="Life. Sci Alliance">
        <title>Evolutionary insights into 3D genome organization and epigenetic landscape of Vigna mungo.</title>
        <authorList>
            <person name="Junaid A."/>
            <person name="Singh B."/>
            <person name="Bhatia S."/>
        </authorList>
    </citation>
    <scope>NUCLEOTIDE SEQUENCE [LARGE SCALE GENOMIC DNA]</scope>
    <source>
        <strain evidence="2">Urdbean</strain>
    </source>
</reference>
<feature type="region of interest" description="Disordered" evidence="1">
    <location>
        <begin position="84"/>
        <end position="104"/>
    </location>
</feature>
<evidence type="ECO:0000313" key="2">
    <source>
        <dbReference type="EMBL" id="WVZ21193.1"/>
    </source>
</evidence>
<organism evidence="2 3">
    <name type="scientific">Vigna mungo</name>
    <name type="common">Black gram</name>
    <name type="synonym">Phaseolus mungo</name>
    <dbReference type="NCBI Taxonomy" id="3915"/>
    <lineage>
        <taxon>Eukaryota</taxon>
        <taxon>Viridiplantae</taxon>
        <taxon>Streptophyta</taxon>
        <taxon>Embryophyta</taxon>
        <taxon>Tracheophyta</taxon>
        <taxon>Spermatophyta</taxon>
        <taxon>Magnoliopsida</taxon>
        <taxon>eudicotyledons</taxon>
        <taxon>Gunneridae</taxon>
        <taxon>Pentapetalae</taxon>
        <taxon>rosids</taxon>
        <taxon>fabids</taxon>
        <taxon>Fabales</taxon>
        <taxon>Fabaceae</taxon>
        <taxon>Papilionoideae</taxon>
        <taxon>50 kb inversion clade</taxon>
        <taxon>NPAAA clade</taxon>
        <taxon>indigoferoid/millettioid clade</taxon>
        <taxon>Phaseoleae</taxon>
        <taxon>Vigna</taxon>
    </lineage>
</organism>
<accession>A0AAQ3P4D8</accession>
<protein>
    <submittedName>
        <fullName evidence="2">Uncharacterized protein</fullName>
    </submittedName>
</protein>
<name>A0AAQ3P4D8_VIGMU</name>
<dbReference type="AlphaFoldDB" id="A0AAQ3P4D8"/>
<evidence type="ECO:0000313" key="3">
    <source>
        <dbReference type="Proteomes" id="UP001374535"/>
    </source>
</evidence>
<feature type="non-terminal residue" evidence="2">
    <location>
        <position position="1"/>
    </location>
</feature>
<feature type="non-terminal residue" evidence="2">
    <location>
        <position position="104"/>
    </location>
</feature>
<gene>
    <name evidence="2" type="ORF">V8G54_008515</name>
</gene>
<keyword evidence="3" id="KW-1185">Reference proteome</keyword>
<dbReference type="EMBL" id="CP144699">
    <property type="protein sequence ID" value="WVZ21193.1"/>
    <property type="molecule type" value="Genomic_DNA"/>
</dbReference>
<dbReference type="Proteomes" id="UP001374535">
    <property type="component" value="Chromosome 2"/>
</dbReference>
<sequence length="104" mass="11442">HSAPKYRRPLSRAPSTQHKPTNPALRKTTATAPLERPPRRHQKGLPATSIDHGVQPVAAIKSSPSLFVPHADLGLSVCLRLSAAGHHRSEPHPCRRRQVPLEPR</sequence>